<dbReference type="GO" id="GO:0003723">
    <property type="term" value="F:RNA binding"/>
    <property type="evidence" value="ECO:0007669"/>
    <property type="project" value="UniProtKB-KW"/>
</dbReference>
<keyword evidence="2" id="KW-0346">Stress response</keyword>
<protein>
    <submittedName>
        <fullName evidence="2">Ribosome-associated heat shock protein</fullName>
    </submittedName>
</protein>
<evidence type="ECO:0000313" key="3">
    <source>
        <dbReference type="Proteomes" id="UP000016569"/>
    </source>
</evidence>
<dbReference type="PROSITE" id="PS50889">
    <property type="entry name" value="S4"/>
    <property type="match status" value="1"/>
</dbReference>
<dbReference type="Gene3D" id="3.10.290.10">
    <property type="entry name" value="RNA-binding S4 domain"/>
    <property type="match status" value="1"/>
</dbReference>
<gene>
    <name evidence="2" type="ORF">MBEBAB_1267</name>
</gene>
<name>A0A8E0KN68_9CAUL</name>
<keyword evidence="3" id="KW-1185">Reference proteome</keyword>
<evidence type="ECO:0000313" key="2">
    <source>
        <dbReference type="EMBL" id="GAD59017.1"/>
    </source>
</evidence>
<dbReference type="InterPro" id="IPR036986">
    <property type="entry name" value="S4_RNA-bd_sf"/>
</dbReference>
<accession>A0A8E0KN68</accession>
<sequence>MDVWLHRARFMRTRALAAAFVEAGRVRVTRGGVQQRVDRPGRTVRIGDELVFAIGGRVTAVRITALGVRRGPPEEARALYSTPSPEG</sequence>
<dbReference type="AlphaFoldDB" id="A0A8E0KN68"/>
<comment type="caution">
    <text evidence="2">The sequence shown here is derived from an EMBL/GenBank/DDBJ whole genome shotgun (WGS) entry which is preliminary data.</text>
</comment>
<organism evidence="2 3">
    <name type="scientific">Brevundimonas abyssalis TAR-001</name>
    <dbReference type="NCBI Taxonomy" id="1391729"/>
    <lineage>
        <taxon>Bacteria</taxon>
        <taxon>Pseudomonadati</taxon>
        <taxon>Pseudomonadota</taxon>
        <taxon>Alphaproteobacteria</taxon>
        <taxon>Caulobacterales</taxon>
        <taxon>Caulobacteraceae</taxon>
        <taxon>Brevundimonas</taxon>
    </lineage>
</organism>
<evidence type="ECO:0000256" key="1">
    <source>
        <dbReference type="PROSITE-ProRule" id="PRU00182"/>
    </source>
</evidence>
<keyword evidence="1" id="KW-0694">RNA-binding</keyword>
<dbReference type="Proteomes" id="UP000016569">
    <property type="component" value="Unassembled WGS sequence"/>
</dbReference>
<dbReference type="SUPFAM" id="SSF55174">
    <property type="entry name" value="Alpha-L RNA-binding motif"/>
    <property type="match status" value="1"/>
</dbReference>
<proteinExistence type="predicted"/>
<reference evidence="3" key="1">
    <citation type="journal article" date="2013" name="Genome Announc.">
        <title>Draft Genome Sequence of the Dimorphic Prosthecate Bacterium Brevundimonas abyssalis TAR-001T.</title>
        <authorList>
            <person name="Tsubouchi T."/>
            <person name="Nishi S."/>
            <person name="Usui K."/>
            <person name="Shimane Y."/>
            <person name="Takaki Y."/>
            <person name="Maruyama T."/>
            <person name="Hatada Y."/>
        </authorList>
    </citation>
    <scope>NUCLEOTIDE SEQUENCE [LARGE SCALE GENOMIC DNA]</scope>
    <source>
        <strain evidence="3">TAR-001</strain>
    </source>
</reference>
<dbReference type="EMBL" id="BATC01000016">
    <property type="protein sequence ID" value="GAD59017.1"/>
    <property type="molecule type" value="Genomic_DNA"/>
</dbReference>